<dbReference type="Proteomes" id="UP000388452">
    <property type="component" value="Plasmid unnamed1"/>
</dbReference>
<keyword evidence="2" id="KW-0614">Plasmid</keyword>
<dbReference type="NCBIfam" id="NF033608">
    <property type="entry name" value="type_I_tox_Fst"/>
    <property type="match status" value="1"/>
</dbReference>
<gene>
    <name evidence="2" type="ORF">LM010_16885</name>
</gene>
<keyword evidence="1" id="KW-0812">Transmembrane</keyword>
<feature type="transmembrane region" description="Helical" evidence="1">
    <location>
        <begin position="6"/>
        <end position="25"/>
    </location>
</feature>
<dbReference type="EMBL" id="CP045069">
    <property type="protein sequence ID" value="QFQ93095.1"/>
    <property type="molecule type" value="Genomic_DNA"/>
</dbReference>
<keyword evidence="1" id="KW-0472">Membrane</keyword>
<proteinExistence type="predicted"/>
<evidence type="ECO:0000313" key="3">
    <source>
        <dbReference type="Proteomes" id="UP000388452"/>
    </source>
</evidence>
<accession>A0A5P8JUY7</accession>
<evidence type="ECO:0000256" key="1">
    <source>
        <dbReference type="SAM" id="Phobius"/>
    </source>
</evidence>
<evidence type="ECO:0000313" key="2">
    <source>
        <dbReference type="EMBL" id="QFQ93095.1"/>
    </source>
</evidence>
<geneLocation type="plasmid" evidence="2 3">
    <name>unnamed1</name>
</geneLocation>
<name>A0A5P8JUY7_9LACO</name>
<dbReference type="RefSeq" id="WP_152164931.1">
    <property type="nucleotide sequence ID" value="NZ_CP045069.1"/>
</dbReference>
<protein>
    <submittedName>
        <fullName evidence="2">Type I toxin-antitoxin system Fst family toxin</fullName>
    </submittedName>
</protein>
<keyword evidence="1" id="KW-1133">Transmembrane helix</keyword>
<dbReference type="AlphaFoldDB" id="A0A5P8JUY7"/>
<sequence>MHELLTLIVAPCVVGIVTALFADWLDRRHR</sequence>
<organism evidence="2 3">
    <name type="scientific">Lacticaseibacillus manihotivorans</name>
    <dbReference type="NCBI Taxonomy" id="88233"/>
    <lineage>
        <taxon>Bacteria</taxon>
        <taxon>Bacillati</taxon>
        <taxon>Bacillota</taxon>
        <taxon>Bacilli</taxon>
        <taxon>Lactobacillales</taxon>
        <taxon>Lactobacillaceae</taxon>
        <taxon>Lacticaseibacillus</taxon>
    </lineage>
</organism>
<reference evidence="2 3" key="1">
    <citation type="submission" date="2019-10" db="EMBL/GenBank/DDBJ databases">
        <title>Genome sequencing of Lactobacillus manihotivorans.</title>
        <authorList>
            <person name="Kim K."/>
        </authorList>
    </citation>
    <scope>NUCLEOTIDE SEQUENCE [LARGE SCALE GENOMIC DNA]</scope>
    <source>
        <strain evidence="2 3">LM010</strain>
        <plasmid evidence="2 3">unnamed1</plasmid>
    </source>
</reference>